<organism evidence="3 4">
    <name type="scientific">Claviceps pusilla</name>
    <dbReference type="NCBI Taxonomy" id="123648"/>
    <lineage>
        <taxon>Eukaryota</taxon>
        <taxon>Fungi</taxon>
        <taxon>Dikarya</taxon>
        <taxon>Ascomycota</taxon>
        <taxon>Pezizomycotina</taxon>
        <taxon>Sordariomycetes</taxon>
        <taxon>Hypocreomycetidae</taxon>
        <taxon>Hypocreales</taxon>
        <taxon>Clavicipitaceae</taxon>
        <taxon>Claviceps</taxon>
    </lineage>
</organism>
<dbReference type="InterPro" id="IPR057373">
    <property type="entry name" value="ZNFX1"/>
</dbReference>
<dbReference type="Pfam" id="PF25396">
    <property type="entry name" value="ZNFX1"/>
    <property type="match status" value="1"/>
</dbReference>
<dbReference type="AlphaFoldDB" id="A0A9P7N843"/>
<name>A0A9P7N843_9HYPO</name>
<sequence>MSAFVDFFGGHDPPSFGPWLELSEIPLAEELTAEQSPRLPLNEFEERHQLKDQYLETQYRLHRYEATEPLRRAIHVYRQQVSLGQTDVELESVNIYTKVRVVGHALGPDGPTQRLRIRQLPRQPSMDEHGEGADEDDKVDEVEYLTPGTLLALSRDDFKDSCSVAVVAENEGLQMDEPYVDVF</sequence>
<dbReference type="Proteomes" id="UP000748025">
    <property type="component" value="Unassembled WGS sequence"/>
</dbReference>
<protein>
    <recommendedName>
        <fullName evidence="2">ZNFX1 domain-containing protein</fullName>
    </recommendedName>
</protein>
<accession>A0A9P7N843</accession>
<keyword evidence="4" id="KW-1185">Reference proteome</keyword>
<evidence type="ECO:0000313" key="4">
    <source>
        <dbReference type="Proteomes" id="UP000748025"/>
    </source>
</evidence>
<gene>
    <name evidence="3" type="ORF">E4U43_001210</name>
</gene>
<evidence type="ECO:0000256" key="1">
    <source>
        <dbReference type="SAM" id="MobiDB-lite"/>
    </source>
</evidence>
<reference evidence="3" key="1">
    <citation type="journal article" date="2020" name="bioRxiv">
        <title>Whole genome comparisons of ergot fungi reveals the divergence and evolution of species within the genus Claviceps are the result of varying mechanisms driving genome evolution and host range expansion.</title>
        <authorList>
            <person name="Wyka S.A."/>
            <person name="Mondo S.J."/>
            <person name="Liu M."/>
            <person name="Dettman J."/>
            <person name="Nalam V."/>
            <person name="Broders K.D."/>
        </authorList>
    </citation>
    <scope>NUCLEOTIDE SEQUENCE</scope>
    <source>
        <strain evidence="3">CCC 602</strain>
    </source>
</reference>
<feature type="domain" description="ZNFX1" evidence="2">
    <location>
        <begin position="91"/>
        <end position="178"/>
    </location>
</feature>
<evidence type="ECO:0000313" key="3">
    <source>
        <dbReference type="EMBL" id="KAG6001921.1"/>
    </source>
</evidence>
<feature type="region of interest" description="Disordered" evidence="1">
    <location>
        <begin position="119"/>
        <end position="138"/>
    </location>
</feature>
<dbReference type="EMBL" id="SRPW01001382">
    <property type="protein sequence ID" value="KAG6001921.1"/>
    <property type="molecule type" value="Genomic_DNA"/>
</dbReference>
<comment type="caution">
    <text evidence="3">The sequence shown here is derived from an EMBL/GenBank/DDBJ whole genome shotgun (WGS) entry which is preliminary data.</text>
</comment>
<evidence type="ECO:0000259" key="2">
    <source>
        <dbReference type="Pfam" id="PF25396"/>
    </source>
</evidence>
<proteinExistence type="predicted"/>
<dbReference type="OrthoDB" id="4943984at2759"/>